<dbReference type="Pfam" id="PF00170">
    <property type="entry name" value="bZIP_1"/>
    <property type="match status" value="1"/>
</dbReference>
<keyword evidence="6" id="KW-0175">Coiled coil</keyword>
<gene>
    <name evidence="9" type="ORF">g.20562</name>
</gene>
<evidence type="ECO:0000256" key="2">
    <source>
        <dbReference type="ARBA" id="ARBA00023015"/>
    </source>
</evidence>
<evidence type="ECO:0000256" key="3">
    <source>
        <dbReference type="ARBA" id="ARBA00023125"/>
    </source>
</evidence>
<comment type="subcellular location">
    <subcellularLocation>
        <location evidence="1">Nucleus</location>
    </subcellularLocation>
</comment>
<dbReference type="PROSITE" id="PS00036">
    <property type="entry name" value="BZIP_BASIC"/>
    <property type="match status" value="1"/>
</dbReference>
<organism evidence="9">
    <name type="scientific">Cuerna arida</name>
    <dbReference type="NCBI Taxonomy" id="1464854"/>
    <lineage>
        <taxon>Eukaryota</taxon>
        <taxon>Metazoa</taxon>
        <taxon>Ecdysozoa</taxon>
        <taxon>Arthropoda</taxon>
        <taxon>Hexapoda</taxon>
        <taxon>Insecta</taxon>
        <taxon>Pterygota</taxon>
        <taxon>Neoptera</taxon>
        <taxon>Paraneoptera</taxon>
        <taxon>Hemiptera</taxon>
        <taxon>Auchenorrhyncha</taxon>
        <taxon>Membracoidea</taxon>
        <taxon>Cicadellidae</taxon>
        <taxon>Cicadellinae</taxon>
        <taxon>Proconiini</taxon>
        <taxon>Cuerna</taxon>
    </lineage>
</organism>
<keyword evidence="2" id="KW-0805">Transcription regulation</keyword>
<dbReference type="InterPro" id="IPR051027">
    <property type="entry name" value="bZIP_transcription_factors"/>
</dbReference>
<dbReference type="SUPFAM" id="SSF57959">
    <property type="entry name" value="Leucine zipper domain"/>
    <property type="match status" value="1"/>
</dbReference>
<evidence type="ECO:0000256" key="7">
    <source>
        <dbReference type="SAM" id="MobiDB-lite"/>
    </source>
</evidence>
<sequence length="552" mass="61138">MEGSSRSYSSTSNDYNLTSPKDHFSSPPKKKHSMVLNLGNKSSSVFGADQTPTPTRFIRNCEEVGLFQDLQNVNPFEETFRKAVESGKTGSLALQNSRLSVVTDDTLHTPHVFPHIIENDSVCRPELAQKPPLDRTGSEETAAAAEERVGVVRPAVKVVRQEADTSQLRPIAPSLRSSTVKGSTTTQPVQLILQMPDGRLMQLNATQLDADKKTELQGPVDLVARVDKSKAKMGSVILHTSPEKKQDSDNISPLIKEKLKARLGNSSASVGKASPATDQRVSKSILRDDGVRSKRTSFITNSMSSEDDEEAKRKRFLERNRAAAMRCREKRKFWVATLERRAEQMLSNNQQLQLEVGALRAEVAHLKTLLLAHKDCPVTQAMCNNQVNSGSVVFPVEVESIAVKQQLHVSPVHVVKPLTADETAFRQNLRKKLRTVSIKKSVTKGEVETNSCEEIPRKKRLSLDIESAKQSHCLSEKDSPLVRSDEYLSSTLLPSEPLELETFRDISKPVATQVIQVNPNVLYRESSLRLSSPTIEGPLLPISPHTNSIDYS</sequence>
<evidence type="ECO:0000259" key="8">
    <source>
        <dbReference type="PROSITE" id="PS50217"/>
    </source>
</evidence>
<keyword evidence="3" id="KW-0238">DNA-binding</keyword>
<reference evidence="9" key="1">
    <citation type="submission" date="2015-11" db="EMBL/GenBank/DDBJ databases">
        <title>De novo transcriptome assembly of four potential Pierce s Disease insect vectors from Arizona vineyards.</title>
        <authorList>
            <person name="Tassone E.E."/>
        </authorList>
    </citation>
    <scope>NUCLEOTIDE SEQUENCE</scope>
</reference>
<keyword evidence="5" id="KW-0539">Nucleus</keyword>
<dbReference type="GO" id="GO:0003700">
    <property type="term" value="F:DNA-binding transcription factor activity"/>
    <property type="evidence" value="ECO:0007669"/>
    <property type="project" value="InterPro"/>
</dbReference>
<dbReference type="GO" id="GO:0003677">
    <property type="term" value="F:DNA binding"/>
    <property type="evidence" value="ECO:0007669"/>
    <property type="project" value="UniProtKB-KW"/>
</dbReference>
<feature type="compositionally biased region" description="Low complexity" evidence="7">
    <location>
        <begin position="1"/>
        <end position="12"/>
    </location>
</feature>
<dbReference type="EMBL" id="GECZ01009645">
    <property type="protein sequence ID" value="JAS60124.1"/>
    <property type="molecule type" value="Transcribed_RNA"/>
</dbReference>
<dbReference type="Gene3D" id="1.20.5.170">
    <property type="match status" value="1"/>
</dbReference>
<evidence type="ECO:0000256" key="6">
    <source>
        <dbReference type="SAM" id="Coils"/>
    </source>
</evidence>
<feature type="coiled-coil region" evidence="6">
    <location>
        <begin position="335"/>
        <end position="369"/>
    </location>
</feature>
<dbReference type="CDD" id="cd14687">
    <property type="entry name" value="bZIP_ATF2"/>
    <property type="match status" value="1"/>
</dbReference>
<evidence type="ECO:0000256" key="1">
    <source>
        <dbReference type="ARBA" id="ARBA00004123"/>
    </source>
</evidence>
<feature type="region of interest" description="Disordered" evidence="7">
    <location>
        <begin position="1"/>
        <end position="35"/>
    </location>
</feature>
<dbReference type="FunFam" id="1.20.5.170:FF:000010">
    <property type="entry name" value="Cyclic AMP-dependent transcription factor ATF-2"/>
    <property type="match status" value="1"/>
</dbReference>
<dbReference type="PANTHER" id="PTHR19304">
    <property type="entry name" value="CYCLIC-AMP RESPONSE ELEMENT BINDING PROTEIN"/>
    <property type="match status" value="1"/>
</dbReference>
<proteinExistence type="predicted"/>
<dbReference type="GO" id="GO:0005634">
    <property type="term" value="C:nucleus"/>
    <property type="evidence" value="ECO:0007669"/>
    <property type="project" value="UniProtKB-SubCell"/>
</dbReference>
<evidence type="ECO:0000256" key="4">
    <source>
        <dbReference type="ARBA" id="ARBA00023163"/>
    </source>
</evidence>
<evidence type="ECO:0000256" key="5">
    <source>
        <dbReference type="ARBA" id="ARBA00023242"/>
    </source>
</evidence>
<dbReference type="PROSITE" id="PS50217">
    <property type="entry name" value="BZIP"/>
    <property type="match status" value="1"/>
</dbReference>
<keyword evidence="4" id="KW-0804">Transcription</keyword>
<evidence type="ECO:0000313" key="9">
    <source>
        <dbReference type="EMBL" id="JAS60124.1"/>
    </source>
</evidence>
<dbReference type="InterPro" id="IPR004827">
    <property type="entry name" value="bZIP"/>
</dbReference>
<dbReference type="InterPro" id="IPR046347">
    <property type="entry name" value="bZIP_sf"/>
</dbReference>
<feature type="domain" description="BZIP" evidence="8">
    <location>
        <begin position="310"/>
        <end position="373"/>
    </location>
</feature>
<dbReference type="AlphaFoldDB" id="A0A1B6GCG5"/>
<dbReference type="SMART" id="SM00338">
    <property type="entry name" value="BRLZ"/>
    <property type="match status" value="1"/>
</dbReference>
<name>A0A1B6GCG5_9HEMI</name>
<protein>
    <recommendedName>
        <fullName evidence="8">BZIP domain-containing protein</fullName>
    </recommendedName>
</protein>
<accession>A0A1B6GCG5</accession>